<comment type="caution">
    <text evidence="10">Lacks conserved residue(s) required for the propagation of feature annotation.</text>
</comment>
<protein>
    <recommendedName>
        <fullName evidence="10">Odorant receptor</fullName>
    </recommendedName>
</protein>
<evidence type="ECO:0000256" key="1">
    <source>
        <dbReference type="ARBA" id="ARBA00004651"/>
    </source>
</evidence>
<evidence type="ECO:0000256" key="5">
    <source>
        <dbReference type="ARBA" id="ARBA00022725"/>
    </source>
</evidence>
<keyword evidence="5 10" id="KW-0552">Olfaction</keyword>
<evidence type="ECO:0000313" key="12">
    <source>
        <dbReference type="RefSeq" id="XP_014480113.1"/>
    </source>
</evidence>
<keyword evidence="4 10" id="KW-0812">Transmembrane</keyword>
<feature type="transmembrane region" description="Helical" evidence="10">
    <location>
        <begin position="31"/>
        <end position="50"/>
    </location>
</feature>
<dbReference type="KEGG" id="dqu:106747266"/>
<dbReference type="PANTHER" id="PTHR21137">
    <property type="entry name" value="ODORANT RECEPTOR"/>
    <property type="match status" value="1"/>
</dbReference>
<feature type="transmembrane region" description="Helical" evidence="10">
    <location>
        <begin position="224"/>
        <end position="247"/>
    </location>
</feature>
<dbReference type="OrthoDB" id="7699053at2759"/>
<gene>
    <name evidence="12" type="primary">LOC106747266</name>
</gene>
<keyword evidence="6 10" id="KW-1133">Transmembrane helix</keyword>
<dbReference type="RefSeq" id="XP_014480113.1">
    <property type="nucleotide sequence ID" value="XM_014624627.1"/>
</dbReference>
<name>A0A6P3XQ99_DINQU</name>
<dbReference type="Pfam" id="PF02949">
    <property type="entry name" value="7tm_6"/>
    <property type="match status" value="1"/>
</dbReference>
<dbReference type="InterPro" id="IPR004117">
    <property type="entry name" value="7tm6_olfct_rcpt"/>
</dbReference>
<sequence>MDVIWSRHYGLVEKLSLFTGMWPYLKPRTRYLRIGLMTITAVALFVPQVAYQIKCERDIQCILKSVPTLSFMFVAIVALYTFPINISKIKHLIERLFIDCEELETPEEIEIFKSHAMFCKRFSAIYSAYCFLGVYGFTSVSLVPPILDVLMPLNECRPVLLPIPVYYFVDSRQYLIYIYGYAIVSCGICMTALVAHDCIFVTYIEHVCCMFSILGFVKLVEKIFTIPFAVQLLILVISLSCTLLQITQQEAGGLEMTRYVFHVMGQLFHLFCLSFEGQKLINHSLEMRDKIYGSSWYETSIKSQKLLILMMLRSFRPTFLSAGEIYVFSLESFTTVVQTSMSYFTVLASFQ</sequence>
<keyword evidence="11" id="KW-1185">Reference proteome</keyword>
<evidence type="ECO:0000256" key="3">
    <source>
        <dbReference type="ARBA" id="ARBA00022606"/>
    </source>
</evidence>
<dbReference type="GO" id="GO:0005549">
    <property type="term" value="F:odorant binding"/>
    <property type="evidence" value="ECO:0007669"/>
    <property type="project" value="InterPro"/>
</dbReference>
<evidence type="ECO:0000256" key="8">
    <source>
        <dbReference type="ARBA" id="ARBA00023170"/>
    </source>
</evidence>
<keyword evidence="3 10" id="KW-0716">Sensory transduction</keyword>
<feature type="transmembrane region" description="Helical" evidence="10">
    <location>
        <begin position="176"/>
        <end position="194"/>
    </location>
</feature>
<accession>A0A6P3XQ99</accession>
<feature type="transmembrane region" description="Helical" evidence="10">
    <location>
        <begin position="62"/>
        <end position="82"/>
    </location>
</feature>
<dbReference type="GeneID" id="106747266"/>
<keyword evidence="7 10" id="KW-0472">Membrane</keyword>
<evidence type="ECO:0000313" key="11">
    <source>
        <dbReference type="Proteomes" id="UP000515204"/>
    </source>
</evidence>
<evidence type="ECO:0000256" key="10">
    <source>
        <dbReference type="RuleBase" id="RU351113"/>
    </source>
</evidence>
<proteinExistence type="inferred from homology"/>
<keyword evidence="8 10" id="KW-0675">Receptor</keyword>
<dbReference type="GO" id="GO:0007165">
    <property type="term" value="P:signal transduction"/>
    <property type="evidence" value="ECO:0007669"/>
    <property type="project" value="UniProtKB-KW"/>
</dbReference>
<reference evidence="12" key="1">
    <citation type="submission" date="2025-08" db="UniProtKB">
        <authorList>
            <consortium name="RefSeq"/>
        </authorList>
    </citation>
    <scope>IDENTIFICATION</scope>
</reference>
<dbReference type="GO" id="GO:0004984">
    <property type="term" value="F:olfactory receptor activity"/>
    <property type="evidence" value="ECO:0007669"/>
    <property type="project" value="InterPro"/>
</dbReference>
<keyword evidence="2" id="KW-1003">Cell membrane</keyword>
<keyword evidence="9 10" id="KW-0807">Transducer</keyword>
<evidence type="ECO:0000256" key="9">
    <source>
        <dbReference type="ARBA" id="ARBA00023224"/>
    </source>
</evidence>
<evidence type="ECO:0000256" key="6">
    <source>
        <dbReference type="ARBA" id="ARBA00022989"/>
    </source>
</evidence>
<evidence type="ECO:0000256" key="7">
    <source>
        <dbReference type="ARBA" id="ARBA00023136"/>
    </source>
</evidence>
<dbReference type="AlphaFoldDB" id="A0A6P3XQ99"/>
<feature type="transmembrane region" description="Helical" evidence="10">
    <location>
        <begin position="123"/>
        <end position="143"/>
    </location>
</feature>
<evidence type="ECO:0000256" key="2">
    <source>
        <dbReference type="ARBA" id="ARBA00022475"/>
    </source>
</evidence>
<evidence type="ECO:0000256" key="4">
    <source>
        <dbReference type="ARBA" id="ARBA00022692"/>
    </source>
</evidence>
<comment type="similarity">
    <text evidence="10">Belongs to the insect chemoreceptor superfamily. Heteromeric odorant receptor channel (TC 1.A.69) family.</text>
</comment>
<dbReference type="PANTHER" id="PTHR21137:SF35">
    <property type="entry name" value="ODORANT RECEPTOR 19A-RELATED"/>
    <property type="match status" value="1"/>
</dbReference>
<dbReference type="Proteomes" id="UP000515204">
    <property type="component" value="Unplaced"/>
</dbReference>
<organism evidence="11 12">
    <name type="scientific">Dinoponera quadriceps</name>
    <name type="common">South American ant</name>
    <dbReference type="NCBI Taxonomy" id="609295"/>
    <lineage>
        <taxon>Eukaryota</taxon>
        <taxon>Metazoa</taxon>
        <taxon>Ecdysozoa</taxon>
        <taxon>Arthropoda</taxon>
        <taxon>Hexapoda</taxon>
        <taxon>Insecta</taxon>
        <taxon>Pterygota</taxon>
        <taxon>Neoptera</taxon>
        <taxon>Endopterygota</taxon>
        <taxon>Hymenoptera</taxon>
        <taxon>Apocrita</taxon>
        <taxon>Aculeata</taxon>
        <taxon>Formicoidea</taxon>
        <taxon>Formicidae</taxon>
        <taxon>Ponerinae</taxon>
        <taxon>Ponerini</taxon>
        <taxon>Dinoponera</taxon>
    </lineage>
</organism>
<dbReference type="GO" id="GO:0005886">
    <property type="term" value="C:plasma membrane"/>
    <property type="evidence" value="ECO:0007669"/>
    <property type="project" value="UniProtKB-SubCell"/>
</dbReference>
<comment type="subcellular location">
    <subcellularLocation>
        <location evidence="1 10">Cell membrane</location>
        <topology evidence="1 10">Multi-pass membrane protein</topology>
    </subcellularLocation>
</comment>